<evidence type="ECO:0000313" key="2">
    <source>
        <dbReference type="EMBL" id="EGO61793.1"/>
    </source>
</evidence>
<dbReference type="GO" id="GO:0016779">
    <property type="term" value="F:nucleotidyltransferase activity"/>
    <property type="evidence" value="ECO:0007669"/>
    <property type="project" value="UniProtKB-ARBA"/>
</dbReference>
<dbReference type="InterPro" id="IPR029044">
    <property type="entry name" value="Nucleotide-diphossugar_trans"/>
</dbReference>
<organism evidence="2 3">
    <name type="scientific">Acetonema longum DSM 6540</name>
    <dbReference type="NCBI Taxonomy" id="1009370"/>
    <lineage>
        <taxon>Bacteria</taxon>
        <taxon>Bacillati</taxon>
        <taxon>Bacillota</taxon>
        <taxon>Negativicutes</taxon>
        <taxon>Acetonemataceae</taxon>
        <taxon>Acetonema</taxon>
    </lineage>
</organism>
<dbReference type="PANTHER" id="PTHR43777">
    <property type="entry name" value="MOLYBDENUM COFACTOR CYTIDYLYLTRANSFERASE"/>
    <property type="match status" value="1"/>
</dbReference>
<dbReference type="RefSeq" id="WP_004099883.1">
    <property type="nucleotide sequence ID" value="NZ_AFGF01000280.1"/>
</dbReference>
<dbReference type="EMBL" id="AFGF01000280">
    <property type="protein sequence ID" value="EGO61793.1"/>
    <property type="molecule type" value="Genomic_DNA"/>
</dbReference>
<comment type="caution">
    <text evidence="2">The sequence shown here is derived from an EMBL/GenBank/DDBJ whole genome shotgun (WGS) entry which is preliminary data.</text>
</comment>
<dbReference type="Gene3D" id="3.90.550.10">
    <property type="entry name" value="Spore Coat Polysaccharide Biosynthesis Protein SpsA, Chain A"/>
    <property type="match status" value="1"/>
</dbReference>
<name>F7NQ34_9FIRM</name>
<dbReference type="CDD" id="cd04182">
    <property type="entry name" value="GT_2_like_f"/>
    <property type="match status" value="1"/>
</dbReference>
<dbReference type="PANTHER" id="PTHR43777:SF1">
    <property type="entry name" value="MOLYBDENUM COFACTOR CYTIDYLYLTRANSFERASE"/>
    <property type="match status" value="1"/>
</dbReference>
<sequence>MIASVILAAGSASRMGKPKQLLPLGGRPMVWWAANAACRAALGQVIVVTGAYGEEVSRALADLAVSVAVNPHWQSGQAASLKAGLATVDRQAVAVMYLLADQPLIPAAVLQDIARAYYAGQGSIVAPVFQGQRGNPVLFDLNRWREDLLTLQGDCGAREILRTHPTELGCVPVDAPHYFLDADTEEDYQTILRHWQDDLIDERNASRFCK</sequence>
<evidence type="ECO:0000313" key="3">
    <source>
        <dbReference type="Proteomes" id="UP000003240"/>
    </source>
</evidence>
<evidence type="ECO:0000259" key="1">
    <source>
        <dbReference type="Pfam" id="PF12804"/>
    </source>
</evidence>
<reference evidence="2 3" key="1">
    <citation type="journal article" date="2011" name="EMBO J.">
        <title>Structural diversity of bacterial flagellar motors.</title>
        <authorList>
            <person name="Chen S."/>
            <person name="Beeby M."/>
            <person name="Murphy G.E."/>
            <person name="Leadbetter J.R."/>
            <person name="Hendrixson D.R."/>
            <person name="Briegel A."/>
            <person name="Li Z."/>
            <person name="Shi J."/>
            <person name="Tocheva E.I."/>
            <person name="Muller A."/>
            <person name="Dobro M.J."/>
            <person name="Jensen G.J."/>
        </authorList>
    </citation>
    <scope>NUCLEOTIDE SEQUENCE [LARGE SCALE GENOMIC DNA]</scope>
    <source>
        <strain evidence="2 3">DSM 6540</strain>
    </source>
</reference>
<dbReference type="Proteomes" id="UP000003240">
    <property type="component" value="Unassembled WGS sequence"/>
</dbReference>
<dbReference type="SUPFAM" id="SSF53448">
    <property type="entry name" value="Nucleotide-diphospho-sugar transferases"/>
    <property type="match status" value="1"/>
</dbReference>
<keyword evidence="3" id="KW-1185">Reference proteome</keyword>
<gene>
    <name evidence="2" type="ORF">ALO_21174</name>
</gene>
<dbReference type="Pfam" id="PF12804">
    <property type="entry name" value="NTP_transf_3"/>
    <property type="match status" value="1"/>
</dbReference>
<feature type="domain" description="MobA-like NTP transferase" evidence="1">
    <location>
        <begin position="5"/>
        <end position="164"/>
    </location>
</feature>
<dbReference type="InterPro" id="IPR025877">
    <property type="entry name" value="MobA-like_NTP_Trfase"/>
</dbReference>
<dbReference type="STRING" id="1009370.ALO_21174"/>
<protein>
    <submittedName>
        <fullName evidence="2">4-diphosphocytidyl-2C-methyl-D-erythritol synthase</fullName>
    </submittedName>
</protein>
<dbReference type="AlphaFoldDB" id="F7NQ34"/>
<accession>F7NQ34</accession>
<dbReference type="eggNOG" id="COG2068">
    <property type="taxonomic scope" value="Bacteria"/>
</dbReference>
<proteinExistence type="predicted"/>